<dbReference type="Proteomes" id="UP000019089">
    <property type="component" value="Chromosome"/>
</dbReference>
<feature type="region of interest" description="Disordered" evidence="1">
    <location>
        <begin position="1"/>
        <end position="29"/>
    </location>
</feature>
<dbReference type="AlphaFoldDB" id="W0MYY9"/>
<sequence>MSRDPEERFWQAAHPSIRSGAEGQNKKPESLSATLLMHHGRFAMRNTVKILKG</sequence>
<protein>
    <submittedName>
        <fullName evidence="2">Uncharacterized protein</fullName>
    </submittedName>
</protein>
<evidence type="ECO:0000313" key="2">
    <source>
        <dbReference type="EMBL" id="AHG43657.1"/>
    </source>
</evidence>
<evidence type="ECO:0000313" key="3">
    <source>
        <dbReference type="Proteomes" id="UP000019089"/>
    </source>
</evidence>
<organism evidence="2 3">
    <name type="scientific">Pseudomonas syringae CC1557</name>
    <dbReference type="NCBI Taxonomy" id="1357279"/>
    <lineage>
        <taxon>Bacteria</taxon>
        <taxon>Pseudomonadati</taxon>
        <taxon>Pseudomonadota</taxon>
        <taxon>Gammaproteobacteria</taxon>
        <taxon>Pseudomonadales</taxon>
        <taxon>Pseudomonadaceae</taxon>
        <taxon>Pseudomonas</taxon>
        <taxon>Pseudomonas syringae</taxon>
    </lineage>
</organism>
<dbReference type="KEGG" id="psyr:N018_18660"/>
<gene>
    <name evidence="2" type="ORF">N018_18660</name>
</gene>
<accession>W0MYY9</accession>
<proteinExistence type="predicted"/>
<dbReference type="RefSeq" id="WP_154219963.1">
    <property type="nucleotide sequence ID" value="NZ_CP007014.1"/>
</dbReference>
<reference evidence="2 3" key="1">
    <citation type="submission" date="2013-12" db="EMBL/GenBank/DDBJ databases">
        <title>Interactions Between Genome Architecture and Virulence Genes in Pseudomonas syringae, strain CC1557 as a model.</title>
        <authorList>
            <person name="Baltrus D."/>
            <person name="Hockett K."/>
            <person name="Karlsrud E."/>
            <person name="Dougherty K."/>
            <person name="Nishimura M."/>
        </authorList>
    </citation>
    <scope>NUCLEOTIDE SEQUENCE [LARGE SCALE GENOMIC DNA]</scope>
    <source>
        <strain evidence="2 3">CC1557</strain>
    </source>
</reference>
<dbReference type="EMBL" id="CP007014">
    <property type="protein sequence ID" value="AHG43657.1"/>
    <property type="molecule type" value="Genomic_DNA"/>
</dbReference>
<name>W0MYY9_PSESX</name>
<dbReference type="HOGENOM" id="CLU_3065268_0_0_6"/>
<evidence type="ECO:0000256" key="1">
    <source>
        <dbReference type="SAM" id="MobiDB-lite"/>
    </source>
</evidence>